<name>A0A9K3D151_9EUKA</name>
<dbReference type="InterPro" id="IPR008978">
    <property type="entry name" value="HSP20-like_chaperone"/>
</dbReference>
<feature type="region of interest" description="Disordered" evidence="1">
    <location>
        <begin position="50"/>
        <end position="72"/>
    </location>
</feature>
<evidence type="ECO:0000256" key="1">
    <source>
        <dbReference type="SAM" id="MobiDB-lite"/>
    </source>
</evidence>
<sequence length="153" mass="16407">ITICLGGEEPQTKTLRLVNSVKASPSVRVTKAKVEINLTQVQKGHWDALEDNEPPVAEPHMYPTSGTHSGQRDWDEEVAADPDCEEKPEGVMEFLSSVYANADPDAKRAMMKSFQESGGTVLSTNWSEVGKGKVAPQPPGASTSNAEGIGRGE</sequence>
<dbReference type="Proteomes" id="UP000265618">
    <property type="component" value="Unassembled WGS sequence"/>
</dbReference>
<organism evidence="3 4">
    <name type="scientific">Kipferlia bialata</name>
    <dbReference type="NCBI Taxonomy" id="797122"/>
    <lineage>
        <taxon>Eukaryota</taxon>
        <taxon>Metamonada</taxon>
        <taxon>Carpediemonas-like organisms</taxon>
        <taxon>Kipferlia</taxon>
    </lineage>
</organism>
<dbReference type="AlphaFoldDB" id="A0A9K3D151"/>
<keyword evidence="4" id="KW-1185">Reference proteome</keyword>
<feature type="region of interest" description="Disordered" evidence="1">
    <location>
        <begin position="122"/>
        <end position="153"/>
    </location>
</feature>
<dbReference type="InterPro" id="IPR007699">
    <property type="entry name" value="SGS_dom"/>
</dbReference>
<dbReference type="PROSITE" id="PS51048">
    <property type="entry name" value="SGS"/>
    <property type="match status" value="1"/>
</dbReference>
<gene>
    <name evidence="3" type="ORF">KIPB_009119</name>
</gene>
<reference evidence="3 4" key="1">
    <citation type="journal article" date="2018" name="PLoS ONE">
        <title>The draft genome of Kipferlia bialata reveals reductive genome evolution in fornicate parasites.</title>
        <authorList>
            <person name="Tanifuji G."/>
            <person name="Takabayashi S."/>
            <person name="Kume K."/>
            <person name="Takagi M."/>
            <person name="Nakayama T."/>
            <person name="Kamikawa R."/>
            <person name="Inagaki Y."/>
            <person name="Hashimoto T."/>
        </authorList>
    </citation>
    <scope>NUCLEOTIDE SEQUENCE [LARGE SCALE GENOMIC DNA]</scope>
    <source>
        <strain evidence="3">NY0173</strain>
    </source>
</reference>
<dbReference type="PANTHER" id="PTHR45862">
    <property type="entry name" value="PROTEIN SGT1 HOMOLOG"/>
    <property type="match status" value="1"/>
</dbReference>
<proteinExistence type="predicted"/>
<dbReference type="EMBL" id="BDIP01003005">
    <property type="protein sequence ID" value="GIQ87138.1"/>
    <property type="molecule type" value="Genomic_DNA"/>
</dbReference>
<accession>A0A9K3D151</accession>
<protein>
    <recommendedName>
        <fullName evidence="2">SGS domain-containing protein</fullName>
    </recommendedName>
</protein>
<dbReference type="Pfam" id="PF05002">
    <property type="entry name" value="SGS"/>
    <property type="match status" value="1"/>
</dbReference>
<evidence type="ECO:0000259" key="2">
    <source>
        <dbReference type="PROSITE" id="PS51048"/>
    </source>
</evidence>
<comment type="caution">
    <text evidence="3">The sequence shown here is derived from an EMBL/GenBank/DDBJ whole genome shotgun (WGS) entry which is preliminary data.</text>
</comment>
<dbReference type="OrthoDB" id="1898560at2759"/>
<dbReference type="InterPro" id="IPR044563">
    <property type="entry name" value="Sgt1-like"/>
</dbReference>
<dbReference type="SUPFAM" id="SSF49764">
    <property type="entry name" value="HSP20-like chaperones"/>
    <property type="match status" value="1"/>
</dbReference>
<feature type="non-terminal residue" evidence="3">
    <location>
        <position position="153"/>
    </location>
</feature>
<dbReference type="GO" id="GO:0051087">
    <property type="term" value="F:protein-folding chaperone binding"/>
    <property type="evidence" value="ECO:0007669"/>
    <property type="project" value="InterPro"/>
</dbReference>
<evidence type="ECO:0000313" key="3">
    <source>
        <dbReference type="EMBL" id="GIQ87138.1"/>
    </source>
</evidence>
<feature type="domain" description="SGS" evidence="2">
    <location>
        <begin position="61"/>
        <end position="149"/>
    </location>
</feature>
<evidence type="ECO:0000313" key="4">
    <source>
        <dbReference type="Proteomes" id="UP000265618"/>
    </source>
</evidence>